<dbReference type="PANTHER" id="PTHR22142">
    <property type="match status" value="1"/>
</dbReference>
<dbReference type="PANTHER" id="PTHR22142:SF2">
    <property type="entry name" value="KINETOCHORE PROTEIN SPC24"/>
    <property type="match status" value="1"/>
</dbReference>
<evidence type="ECO:0000256" key="3">
    <source>
        <dbReference type="ARBA" id="ARBA00007804"/>
    </source>
</evidence>
<evidence type="ECO:0000256" key="6">
    <source>
        <dbReference type="ARBA" id="ARBA00022776"/>
    </source>
</evidence>
<dbReference type="GO" id="GO:0031262">
    <property type="term" value="C:Ndc80 complex"/>
    <property type="evidence" value="ECO:0007669"/>
    <property type="project" value="TreeGrafter"/>
</dbReference>
<dbReference type="GO" id="GO:0051301">
    <property type="term" value="P:cell division"/>
    <property type="evidence" value="ECO:0007669"/>
    <property type="project" value="UniProtKB-KW"/>
</dbReference>
<comment type="similarity">
    <text evidence="3">Belongs to the SPC24 family.</text>
</comment>
<reference evidence="14" key="5">
    <citation type="submission" date="2015-06" db="UniProtKB">
        <authorList>
            <consortium name="EnsemblFungi"/>
        </authorList>
    </citation>
    <scope>IDENTIFICATION</scope>
    <source>
        <strain evidence="14">ATCC 64411</strain>
    </source>
</reference>
<evidence type="ECO:0000256" key="9">
    <source>
        <dbReference type="ARBA" id="ARBA00023242"/>
    </source>
</evidence>
<evidence type="ECO:0000313" key="15">
    <source>
        <dbReference type="Proteomes" id="UP000011715"/>
    </source>
</evidence>
<keyword evidence="9" id="KW-0539">Nucleus</keyword>
<dbReference type="GO" id="GO:0007059">
    <property type="term" value="P:chromosome segregation"/>
    <property type="evidence" value="ECO:0007669"/>
    <property type="project" value="TreeGrafter"/>
</dbReference>
<evidence type="ECO:0000256" key="1">
    <source>
        <dbReference type="ARBA" id="ARBA00004123"/>
    </source>
</evidence>
<evidence type="ECO:0000313" key="14">
    <source>
        <dbReference type="EnsemblFungi" id="MAPG_00540T0"/>
    </source>
</evidence>
<dbReference type="eggNOG" id="ENOG502S52R">
    <property type="taxonomic scope" value="Eukaryota"/>
</dbReference>
<feature type="compositionally biased region" description="Polar residues" evidence="12">
    <location>
        <begin position="62"/>
        <end position="76"/>
    </location>
</feature>
<feature type="region of interest" description="Disordered" evidence="12">
    <location>
        <begin position="62"/>
        <end position="81"/>
    </location>
</feature>
<dbReference type="GO" id="GO:0008017">
    <property type="term" value="F:microtubule binding"/>
    <property type="evidence" value="ECO:0007669"/>
    <property type="project" value="TreeGrafter"/>
</dbReference>
<dbReference type="EMBL" id="ADBL01000126">
    <property type="status" value="NOT_ANNOTATED_CDS"/>
    <property type="molecule type" value="Genomic_DNA"/>
</dbReference>
<dbReference type="STRING" id="644358.A0A0C4DLA0"/>
<evidence type="ECO:0000256" key="10">
    <source>
        <dbReference type="ARBA" id="ARBA00023306"/>
    </source>
</evidence>
<evidence type="ECO:0000256" key="5">
    <source>
        <dbReference type="ARBA" id="ARBA00022618"/>
    </source>
</evidence>
<keyword evidence="8" id="KW-0175">Coiled coil</keyword>
<evidence type="ECO:0000256" key="8">
    <source>
        <dbReference type="ARBA" id="ARBA00023054"/>
    </source>
</evidence>
<reference evidence="14" key="4">
    <citation type="journal article" date="2015" name="G3 (Bethesda)">
        <title>Genome sequences of three phytopathogenic species of the Magnaporthaceae family of fungi.</title>
        <authorList>
            <person name="Okagaki L.H."/>
            <person name="Nunes C.C."/>
            <person name="Sailsbery J."/>
            <person name="Clay B."/>
            <person name="Brown D."/>
            <person name="John T."/>
            <person name="Oh Y."/>
            <person name="Young N."/>
            <person name="Fitzgerald M."/>
            <person name="Haas B.J."/>
            <person name="Zeng Q."/>
            <person name="Young S."/>
            <person name="Adiconis X."/>
            <person name="Fan L."/>
            <person name="Levin J.Z."/>
            <person name="Mitchell T.K."/>
            <person name="Okubara P.A."/>
            <person name="Farman M.L."/>
            <person name="Kohn L.M."/>
            <person name="Birren B."/>
            <person name="Ma L.-J."/>
            <person name="Dean R.A."/>
        </authorList>
    </citation>
    <scope>NUCLEOTIDE SEQUENCE</scope>
    <source>
        <strain evidence="14">ATCC 64411 / 73-15</strain>
    </source>
</reference>
<dbReference type="EMBL" id="ADBL01000125">
    <property type="status" value="NOT_ANNOTATED_CDS"/>
    <property type="molecule type" value="Genomic_DNA"/>
</dbReference>
<reference evidence="13" key="3">
    <citation type="submission" date="2011-03" db="EMBL/GenBank/DDBJ databases">
        <title>Annotation of Magnaporthe poae ATCC 64411.</title>
        <authorList>
            <person name="Ma L.-J."/>
            <person name="Dead R."/>
            <person name="Young S.K."/>
            <person name="Zeng Q."/>
            <person name="Gargeya S."/>
            <person name="Fitzgerald M."/>
            <person name="Haas B."/>
            <person name="Abouelleil A."/>
            <person name="Alvarado L."/>
            <person name="Arachchi H.M."/>
            <person name="Berlin A."/>
            <person name="Brown A."/>
            <person name="Chapman S.B."/>
            <person name="Chen Z."/>
            <person name="Dunbar C."/>
            <person name="Freedman E."/>
            <person name="Gearin G."/>
            <person name="Gellesch M."/>
            <person name="Goldberg J."/>
            <person name="Griggs A."/>
            <person name="Gujja S."/>
            <person name="Heiman D."/>
            <person name="Howarth C."/>
            <person name="Larson L."/>
            <person name="Lui A."/>
            <person name="MacDonald P.J.P."/>
            <person name="Mehta T."/>
            <person name="Montmayeur A."/>
            <person name="Murphy C."/>
            <person name="Neiman D."/>
            <person name="Pearson M."/>
            <person name="Priest M."/>
            <person name="Roberts A."/>
            <person name="Saif S."/>
            <person name="Shea T."/>
            <person name="Shenoy N."/>
            <person name="Sisk P."/>
            <person name="Stolte C."/>
            <person name="Sykes S."/>
            <person name="Yandava C."/>
            <person name="Wortman J."/>
            <person name="Nusbaum C."/>
            <person name="Birren B."/>
        </authorList>
    </citation>
    <scope>NUCLEOTIDE SEQUENCE</scope>
    <source>
        <strain evidence="13">ATCC 64411</strain>
    </source>
</reference>
<dbReference type="AlphaFoldDB" id="A0A0C4DLA0"/>
<dbReference type="GO" id="GO:0005634">
    <property type="term" value="C:nucleus"/>
    <property type="evidence" value="ECO:0007669"/>
    <property type="project" value="UniProtKB-SubCell"/>
</dbReference>
<reference evidence="15" key="2">
    <citation type="submission" date="2010-05" db="EMBL/GenBank/DDBJ databases">
        <title>The genome sequence of Magnaporthe poae strain ATCC 64411.</title>
        <authorList>
            <person name="Ma L.-J."/>
            <person name="Dead R."/>
            <person name="Young S."/>
            <person name="Zeng Q."/>
            <person name="Koehrsen M."/>
            <person name="Alvarado L."/>
            <person name="Berlin A."/>
            <person name="Chapman S.B."/>
            <person name="Chen Z."/>
            <person name="Freedman E."/>
            <person name="Gellesch M."/>
            <person name="Goldberg J."/>
            <person name="Griggs A."/>
            <person name="Gujja S."/>
            <person name="Heilman E.R."/>
            <person name="Heiman D."/>
            <person name="Hepburn T."/>
            <person name="Howarth C."/>
            <person name="Jen D."/>
            <person name="Larson L."/>
            <person name="Mehta T."/>
            <person name="Neiman D."/>
            <person name="Pearson M."/>
            <person name="Roberts A."/>
            <person name="Saif S."/>
            <person name="Shea T."/>
            <person name="Shenoy N."/>
            <person name="Sisk P."/>
            <person name="Stolte C."/>
            <person name="Sykes S."/>
            <person name="Walk T."/>
            <person name="White J."/>
            <person name="Yandava C."/>
            <person name="Haas B."/>
            <person name="Nusbaum C."/>
            <person name="Birren B."/>
        </authorList>
    </citation>
    <scope>NUCLEOTIDE SEQUENCE [LARGE SCALE GENOMIC DNA]</scope>
    <source>
        <strain evidence="15">ATCC 64411 / 73-15</strain>
    </source>
</reference>
<proteinExistence type="inferred from homology"/>
<evidence type="ECO:0000313" key="13">
    <source>
        <dbReference type="EMBL" id="KLU81451.1"/>
    </source>
</evidence>
<organism evidence="14 15">
    <name type="scientific">Magnaporthiopsis poae (strain ATCC 64411 / 73-15)</name>
    <name type="common">Kentucky bluegrass fungus</name>
    <name type="synonym">Magnaporthe poae</name>
    <dbReference type="NCBI Taxonomy" id="644358"/>
    <lineage>
        <taxon>Eukaryota</taxon>
        <taxon>Fungi</taxon>
        <taxon>Dikarya</taxon>
        <taxon>Ascomycota</taxon>
        <taxon>Pezizomycotina</taxon>
        <taxon>Sordariomycetes</taxon>
        <taxon>Sordariomycetidae</taxon>
        <taxon>Magnaporthales</taxon>
        <taxon>Magnaporthaceae</taxon>
        <taxon>Magnaporthiopsis</taxon>
    </lineage>
</organism>
<reference evidence="13" key="1">
    <citation type="submission" date="2010-05" db="EMBL/GenBank/DDBJ databases">
        <title>The Genome Sequence of Magnaporthe poae strain ATCC 64411.</title>
        <authorList>
            <consortium name="The Broad Institute Genome Sequencing Platform"/>
            <consortium name="Broad Institute Genome Sequencing Center for Infectious Disease"/>
            <person name="Ma L.-J."/>
            <person name="Dead R."/>
            <person name="Young S."/>
            <person name="Zeng Q."/>
            <person name="Koehrsen M."/>
            <person name="Alvarado L."/>
            <person name="Berlin A."/>
            <person name="Chapman S.B."/>
            <person name="Chen Z."/>
            <person name="Freedman E."/>
            <person name="Gellesch M."/>
            <person name="Goldberg J."/>
            <person name="Griggs A."/>
            <person name="Gujja S."/>
            <person name="Heilman E.R."/>
            <person name="Heiman D."/>
            <person name="Hepburn T."/>
            <person name="Howarth C."/>
            <person name="Jen D."/>
            <person name="Larson L."/>
            <person name="Mehta T."/>
            <person name="Neiman D."/>
            <person name="Pearson M."/>
            <person name="Roberts A."/>
            <person name="Saif S."/>
            <person name="Shea T."/>
            <person name="Shenoy N."/>
            <person name="Sisk P."/>
            <person name="Stolte C."/>
            <person name="Sykes S."/>
            <person name="Walk T."/>
            <person name="White J."/>
            <person name="Yandava C."/>
            <person name="Haas B."/>
            <person name="Nusbaum C."/>
            <person name="Birren B."/>
        </authorList>
    </citation>
    <scope>NUCLEOTIDE SEQUENCE</scope>
    <source>
        <strain evidence="13">ATCC 64411</strain>
    </source>
</reference>
<evidence type="ECO:0000256" key="12">
    <source>
        <dbReference type="SAM" id="MobiDB-lite"/>
    </source>
</evidence>
<name>A0A0C4DLA0_MAGP6</name>
<sequence length="221" mass="23932">MPVAPTGVLIRATVNNFNIQPDKAAITRVGGALSMLQEARQLRLREAETSLKKLSRQLNTLQSQHTELTSQHSSAAHASEMARLDTQKFRTAKAASDLEGNPLLKLGLALLDVLELLVVALPGLLPVLGTGRATRWLRLLPREVEAVAADAGGEDTRGQKMTRQMDVKAAWRRMAPARRPSRVADRRLVQMAATVSGPDSTTTAATRAKFQGFNKAQPIVG</sequence>
<evidence type="ECO:0000256" key="2">
    <source>
        <dbReference type="ARBA" id="ARBA00004629"/>
    </source>
</evidence>
<keyword evidence="4" id="KW-0158">Chromosome</keyword>
<keyword evidence="15" id="KW-1185">Reference proteome</keyword>
<keyword evidence="10" id="KW-0131">Cell cycle</keyword>
<keyword evidence="5" id="KW-0132">Cell division</keyword>
<keyword evidence="7" id="KW-0995">Kinetochore</keyword>
<keyword evidence="11" id="KW-0137">Centromere</keyword>
<keyword evidence="6" id="KW-0498">Mitosis</keyword>
<evidence type="ECO:0000256" key="11">
    <source>
        <dbReference type="ARBA" id="ARBA00023328"/>
    </source>
</evidence>
<dbReference type="EnsemblFungi" id="MAPG_00540T0">
    <property type="protein sequence ID" value="MAPG_00540T0"/>
    <property type="gene ID" value="MAPG_00540"/>
</dbReference>
<accession>A0A0C4DLA0</accession>
<dbReference type="InterPro" id="IPR013252">
    <property type="entry name" value="Ndc80_Spc24"/>
</dbReference>
<evidence type="ECO:0000256" key="7">
    <source>
        <dbReference type="ARBA" id="ARBA00022838"/>
    </source>
</evidence>
<dbReference type="VEuPathDB" id="FungiDB:MAPG_00540"/>
<protein>
    <submittedName>
        <fullName evidence="13">Kinetochore protein SPC24</fullName>
    </submittedName>
</protein>
<dbReference type="Proteomes" id="UP000011715">
    <property type="component" value="Unassembled WGS sequence"/>
</dbReference>
<comment type="subcellular location">
    <subcellularLocation>
        <location evidence="2">Chromosome</location>
        <location evidence="2">Centromere</location>
        <location evidence="2">Kinetochore</location>
    </subcellularLocation>
    <subcellularLocation>
        <location evidence="1">Nucleus</location>
    </subcellularLocation>
</comment>
<dbReference type="EMBL" id="GL876966">
    <property type="protein sequence ID" value="KLU81451.1"/>
    <property type="molecule type" value="Genomic_DNA"/>
</dbReference>
<gene>
    <name evidence="13" type="ORF">MAPG_00540</name>
</gene>
<dbReference type="OrthoDB" id="3344830at2759"/>
<evidence type="ECO:0000256" key="4">
    <source>
        <dbReference type="ARBA" id="ARBA00022454"/>
    </source>
</evidence>